<accession>A0A0B8Q9L7</accession>
<dbReference type="EMBL" id="BBSC01000001">
    <property type="protein sequence ID" value="GAM73637.1"/>
    <property type="molecule type" value="Genomic_DNA"/>
</dbReference>
<reference evidence="1 2" key="1">
    <citation type="submission" date="2015-01" db="EMBL/GenBank/DDBJ databases">
        <title>Vibrio sp. C94 JCM 19241 whole genome shotgun sequence.</title>
        <authorList>
            <person name="Sawabe T."/>
            <person name="Meirelles P."/>
            <person name="Feng G."/>
            <person name="Sayaka M."/>
            <person name="Hattori M."/>
            <person name="Ohkuma M."/>
        </authorList>
    </citation>
    <scope>NUCLEOTIDE SEQUENCE [LARGE SCALE GENOMIC DNA]</scope>
    <source>
        <strain evidence="2">JCM 19241</strain>
    </source>
</reference>
<sequence>MQSFLPKLKNADFSVVRSSEFRLTKSGNGYNFTIRSERDRSRSAYFHVYFHCPNQAPLKAGNYLVCYRKSARVLDRLDAFAIIEEKTFIKELPQEIMDVRWRESFFHLSKESSWVKQQLQFHVHAKLIEAYEQEQATPTFKGELSVLAGGLHLESFSNVVALLEGKLNSISDFPESFDFKAFESQLSEKLKSQLVKGIQNSFKTHLSEAESYIDRKFLKVEAQSALIKYVSETPDRLGELSDVALKLVVSSDDFCPDINKFKVVWIEQSLNKRSGLTSKLNNELLPHFLDELPVSKLVDFLILDSSNKSVEARNKAISLLITKLGSGSYNQSTLSAKVQQALKQADTAIAFREAIHSYSSDATELIKLAYSSRLHLDEISHVVVDALINYKASVALSFLKGLPDELVLSKISDDVVSKSGNDYLYFLEQFTYLETEKIIAKFDLELLPLFASYASESQFIEYLCQQNRVLAPETQVSLKRVANSKHFYEAKLLISLYELRSQQRVVTPYQIVNVVGEFQTELFNYHAIDKTKISLETFPPCARAVENYKYHVSQIQISVCEGKLIDARDPQPDEDDYYVLCKRSKCTDSKICAQRPSVHGKVAPHKEYSFYTLAQRLFGISPRALHSNDQFVRILSAMNRWNVILKRLFCNCCDKPLSISEHSRDSMGKMAVGTTYWHCSNDICEEYAKSVKISYCIECAKVIDNRVDTQSCTPYNIRSYEKFYICMSCASCCKRHQKNAGICPNCGIEDAYRGVTKDRRTQATCRSCNHKVSISPFGFKAIENHKKAGGVFNSIRSITTGKCHLIAAIKDGNAELNSLLKACHGMFRFVCL</sequence>
<evidence type="ECO:0000313" key="2">
    <source>
        <dbReference type="Proteomes" id="UP000031666"/>
    </source>
</evidence>
<name>A0A0B8Q9L7_9VIBR</name>
<dbReference type="AlphaFoldDB" id="A0A0B8Q9L7"/>
<proteinExistence type="predicted"/>
<comment type="caution">
    <text evidence="1">The sequence shown here is derived from an EMBL/GenBank/DDBJ whole genome shotgun (WGS) entry which is preliminary data.</text>
</comment>
<dbReference type="Proteomes" id="UP000031666">
    <property type="component" value="Unassembled WGS sequence"/>
</dbReference>
<organism evidence="1 2">
    <name type="scientific">Vibrio ishigakensis</name>
    <dbReference type="NCBI Taxonomy" id="1481914"/>
    <lineage>
        <taxon>Bacteria</taxon>
        <taxon>Pseudomonadati</taxon>
        <taxon>Pseudomonadota</taxon>
        <taxon>Gammaproteobacteria</taxon>
        <taxon>Vibrionales</taxon>
        <taxon>Vibrionaceae</taxon>
        <taxon>Vibrio</taxon>
    </lineage>
</organism>
<gene>
    <name evidence="1" type="ORF">JCM19241_3092</name>
</gene>
<dbReference type="STRING" id="1481914.JCM19241_3092"/>
<protein>
    <submittedName>
        <fullName evidence="1">Uncharacterized protein</fullName>
    </submittedName>
</protein>
<evidence type="ECO:0000313" key="1">
    <source>
        <dbReference type="EMBL" id="GAM73637.1"/>
    </source>
</evidence>
<reference evidence="1 2" key="2">
    <citation type="submission" date="2015-01" db="EMBL/GenBank/DDBJ databases">
        <authorList>
            <consortium name="NBRP consortium"/>
            <person name="Sawabe T."/>
            <person name="Meirelles P."/>
            <person name="Feng G."/>
            <person name="Sayaka M."/>
            <person name="Hattori M."/>
            <person name="Ohkuma M."/>
        </authorList>
    </citation>
    <scope>NUCLEOTIDE SEQUENCE [LARGE SCALE GENOMIC DNA]</scope>
    <source>
        <strain evidence="2">JCM 19241</strain>
    </source>
</reference>